<organism evidence="1 2">
    <name type="scientific">Candidatus Magasanikbacteria bacterium CG1_02_32_51</name>
    <dbReference type="NCBI Taxonomy" id="1805238"/>
    <lineage>
        <taxon>Bacteria</taxon>
        <taxon>Candidatus Magasanikiibacteriota</taxon>
    </lineage>
</organism>
<proteinExistence type="predicted"/>
<dbReference type="EMBL" id="MNVC01000048">
    <property type="protein sequence ID" value="OIO18269.1"/>
    <property type="molecule type" value="Genomic_DNA"/>
</dbReference>
<comment type="caution">
    <text evidence="1">The sequence shown here is derived from an EMBL/GenBank/DDBJ whole genome shotgun (WGS) entry which is preliminary data.</text>
</comment>
<evidence type="ECO:0000313" key="2">
    <source>
        <dbReference type="Proteomes" id="UP000181941"/>
    </source>
</evidence>
<dbReference type="STRING" id="1805238.AUJ23_04095"/>
<name>A0A1J4U652_9BACT</name>
<dbReference type="Proteomes" id="UP000181941">
    <property type="component" value="Unassembled WGS sequence"/>
</dbReference>
<protein>
    <submittedName>
        <fullName evidence="1">Uncharacterized protein</fullName>
    </submittedName>
</protein>
<gene>
    <name evidence="1" type="ORF">AUJ23_04095</name>
</gene>
<reference evidence="1 2" key="1">
    <citation type="journal article" date="2016" name="Environ. Microbiol.">
        <title>Genomic resolution of a cold subsurface aquifer community provides metabolic insights for novel microbes adapted to high CO concentrations.</title>
        <authorList>
            <person name="Probst A.J."/>
            <person name="Castelle C.J."/>
            <person name="Singh A."/>
            <person name="Brown C.T."/>
            <person name="Anantharaman K."/>
            <person name="Sharon I."/>
            <person name="Hug L.A."/>
            <person name="Burstein D."/>
            <person name="Emerson J.B."/>
            <person name="Thomas B.C."/>
            <person name="Banfield J.F."/>
        </authorList>
    </citation>
    <scope>NUCLEOTIDE SEQUENCE [LARGE SCALE GENOMIC DNA]</scope>
    <source>
        <strain evidence="1">CG1_02_32_51</strain>
    </source>
</reference>
<accession>A0A1J4U652</accession>
<evidence type="ECO:0000313" key="1">
    <source>
        <dbReference type="EMBL" id="OIO18269.1"/>
    </source>
</evidence>
<sequence>MKKNTFYKEVLQDAAREMIADKKILNIDIIIKKEMIKSIVEKISSEIEKNNYPLLIGEKDIKPPQIVSFREKKKIITEVTSFLKENYSLNQKFLCAFFVDSLLNDSSKRNFFNLVTQVSKSKSFEKKVIVQIKNGYGDCKYQSIKEKNTIPILTVSFSKNFGYGAVTACLLDSLKNINTSADGKDISIFFLDDDALLLDQYDYIDTLNKFITREKILFVSGSCFDSHENISSFHSYANFASLPSNIPISSYKPYTQGGGGAAFLPLSSINLKNNFPQDVLPGIYFNTQTVNKTDIKILKGCFAKGFWVNTTLPFLPVEHATKETLHSWSVVRVKYFRSWEKAFSLMEKDKAKIYREYFLKSKQCLIENLIAKYKKSKEIELLLGYIFLTVFYKKELLKRFI</sequence>
<dbReference type="AlphaFoldDB" id="A0A1J4U652"/>